<dbReference type="EMBL" id="BKCP01007181">
    <property type="protein sequence ID" value="GER45170.1"/>
    <property type="molecule type" value="Genomic_DNA"/>
</dbReference>
<dbReference type="Proteomes" id="UP000325081">
    <property type="component" value="Unassembled WGS sequence"/>
</dbReference>
<evidence type="ECO:0000256" key="1">
    <source>
        <dbReference type="ARBA" id="ARBA00004123"/>
    </source>
</evidence>
<comment type="caution">
    <text evidence="5">The sequence shown here is derived from an EMBL/GenBank/DDBJ whole genome shotgun (WGS) entry which is preliminary data.</text>
</comment>
<name>A0A5A7QJF1_STRAF</name>
<keyword evidence="2" id="KW-0539">Nucleus</keyword>
<dbReference type="AlphaFoldDB" id="A0A5A7QJF1"/>
<feature type="region of interest" description="Disordered" evidence="3">
    <location>
        <begin position="1"/>
        <end position="74"/>
    </location>
</feature>
<dbReference type="SMART" id="SM00300">
    <property type="entry name" value="ChSh"/>
    <property type="match status" value="1"/>
</dbReference>
<reference evidence="6" key="1">
    <citation type="journal article" date="2019" name="Curr. Biol.">
        <title>Genome Sequence of Striga asiatica Provides Insight into the Evolution of Plant Parasitism.</title>
        <authorList>
            <person name="Yoshida S."/>
            <person name="Kim S."/>
            <person name="Wafula E.K."/>
            <person name="Tanskanen J."/>
            <person name="Kim Y.M."/>
            <person name="Honaas L."/>
            <person name="Yang Z."/>
            <person name="Spallek T."/>
            <person name="Conn C.E."/>
            <person name="Ichihashi Y."/>
            <person name="Cheong K."/>
            <person name="Cui S."/>
            <person name="Der J.P."/>
            <person name="Gundlach H."/>
            <person name="Jiao Y."/>
            <person name="Hori C."/>
            <person name="Ishida J.K."/>
            <person name="Kasahara H."/>
            <person name="Kiba T."/>
            <person name="Kim M.S."/>
            <person name="Koo N."/>
            <person name="Laohavisit A."/>
            <person name="Lee Y.H."/>
            <person name="Lumba S."/>
            <person name="McCourt P."/>
            <person name="Mortimer J.C."/>
            <person name="Mutuku J.M."/>
            <person name="Nomura T."/>
            <person name="Sasaki-Sekimoto Y."/>
            <person name="Seto Y."/>
            <person name="Wang Y."/>
            <person name="Wakatake T."/>
            <person name="Sakakibara H."/>
            <person name="Demura T."/>
            <person name="Yamaguchi S."/>
            <person name="Yoneyama K."/>
            <person name="Manabe R.I."/>
            <person name="Nelson D.C."/>
            <person name="Schulman A.H."/>
            <person name="Timko M.P."/>
            <person name="dePamphilis C.W."/>
            <person name="Choi D."/>
            <person name="Shirasu K."/>
        </authorList>
    </citation>
    <scope>NUCLEOTIDE SEQUENCE [LARGE SCALE GENOMIC DNA]</scope>
    <source>
        <strain evidence="6">cv. UVA1</strain>
    </source>
</reference>
<gene>
    <name evidence="5" type="ORF">STAS_22094</name>
</gene>
<dbReference type="OrthoDB" id="1918685at2759"/>
<evidence type="ECO:0000256" key="2">
    <source>
        <dbReference type="ARBA" id="ARBA00023242"/>
    </source>
</evidence>
<dbReference type="PANTHER" id="PTHR47240">
    <property type="entry name" value="CHROMO DOMAIN-CONTAINING PROTEIN LHP1"/>
    <property type="match status" value="1"/>
</dbReference>
<sequence>MKGVKKRNISTDPAQPPSAPPPPDHTSGAAAFGGGVVEGEEGPKEQNDSGEIEGALEDFEEEGEEEDFSEAEREYEQLEDALIGEEEGKRTKLADGYYEIEAVRRKRVRKARLVGGGEYLGACGESVAILKPGKSKPTRKRKRKAAVTPIQPKKKQPDKQHQYHQQRSPAAATYSVPSNVIRIGNEPLPFSRLKNITYINESGQTTVNGLNRFETSKKAGENGARMVSAVREGEKEQNELNLKLSEFKGAMVAGHEDSLWLAQTSQAGQRPTGDNLANELRNERVDPVHVGRFTGAKRRKSGSVKRFRKDPESCSVDDAANGVSAYGLLAPENVLCPDFLRNDSYEDSKSMCTIKQIVKPISYKSSMSNNVQDVLVAFEAIRSDGTKVIVDNKFLKANNPLLLIDFYEKNLRYSPT</sequence>
<evidence type="ECO:0000259" key="4">
    <source>
        <dbReference type="SMART" id="SM00300"/>
    </source>
</evidence>
<accession>A0A5A7QJF1</accession>
<comment type="subcellular location">
    <subcellularLocation>
        <location evidence="1">Nucleus</location>
    </subcellularLocation>
</comment>
<dbReference type="PANTHER" id="PTHR47240:SF2">
    <property type="entry name" value="CHROMO DOMAIN-CONTAINING PROTEIN LHP1"/>
    <property type="match status" value="1"/>
</dbReference>
<feature type="compositionally biased region" description="Pro residues" evidence="3">
    <location>
        <begin position="14"/>
        <end position="24"/>
    </location>
</feature>
<proteinExistence type="predicted"/>
<feature type="domain" description="Chromo shadow" evidence="4">
    <location>
        <begin position="343"/>
        <end position="416"/>
    </location>
</feature>
<protein>
    <submittedName>
        <fullName evidence="5">Chromo domain protein LHP1</fullName>
    </submittedName>
</protein>
<dbReference type="InterPro" id="IPR044251">
    <property type="entry name" value="LHP1-like"/>
</dbReference>
<feature type="compositionally biased region" description="Acidic residues" evidence="3">
    <location>
        <begin position="48"/>
        <end position="69"/>
    </location>
</feature>
<keyword evidence="6" id="KW-1185">Reference proteome</keyword>
<feature type="region of interest" description="Disordered" evidence="3">
    <location>
        <begin position="131"/>
        <end position="172"/>
    </location>
</feature>
<organism evidence="5 6">
    <name type="scientific">Striga asiatica</name>
    <name type="common">Asiatic witchweed</name>
    <name type="synonym">Buchnera asiatica</name>
    <dbReference type="NCBI Taxonomy" id="4170"/>
    <lineage>
        <taxon>Eukaryota</taxon>
        <taxon>Viridiplantae</taxon>
        <taxon>Streptophyta</taxon>
        <taxon>Embryophyta</taxon>
        <taxon>Tracheophyta</taxon>
        <taxon>Spermatophyta</taxon>
        <taxon>Magnoliopsida</taxon>
        <taxon>eudicotyledons</taxon>
        <taxon>Gunneridae</taxon>
        <taxon>Pentapetalae</taxon>
        <taxon>asterids</taxon>
        <taxon>lamiids</taxon>
        <taxon>Lamiales</taxon>
        <taxon>Orobanchaceae</taxon>
        <taxon>Buchnereae</taxon>
        <taxon>Striga</taxon>
    </lineage>
</organism>
<dbReference type="GO" id="GO:0005634">
    <property type="term" value="C:nucleus"/>
    <property type="evidence" value="ECO:0007669"/>
    <property type="project" value="UniProtKB-SubCell"/>
</dbReference>
<evidence type="ECO:0000313" key="5">
    <source>
        <dbReference type="EMBL" id="GER45170.1"/>
    </source>
</evidence>
<evidence type="ECO:0000256" key="3">
    <source>
        <dbReference type="SAM" id="MobiDB-lite"/>
    </source>
</evidence>
<dbReference type="InterPro" id="IPR008251">
    <property type="entry name" value="Chromo_shadow_dom"/>
</dbReference>
<evidence type="ECO:0000313" key="6">
    <source>
        <dbReference type="Proteomes" id="UP000325081"/>
    </source>
</evidence>
<dbReference type="GO" id="GO:0031507">
    <property type="term" value="P:heterochromatin formation"/>
    <property type="evidence" value="ECO:0007669"/>
    <property type="project" value="InterPro"/>
</dbReference>
<feature type="compositionally biased region" description="Basic residues" evidence="3">
    <location>
        <begin position="133"/>
        <end position="145"/>
    </location>
</feature>